<evidence type="ECO:0000259" key="1">
    <source>
        <dbReference type="PROSITE" id="PS51704"/>
    </source>
</evidence>
<dbReference type="OrthoDB" id="384721at2"/>
<accession>A0A1I0ZM73</accession>
<name>A0A1I0ZM73_9FLAO</name>
<dbReference type="GO" id="GO:0006629">
    <property type="term" value="P:lipid metabolic process"/>
    <property type="evidence" value="ECO:0007669"/>
    <property type="project" value="InterPro"/>
</dbReference>
<dbReference type="Pfam" id="PF03009">
    <property type="entry name" value="GDPD"/>
    <property type="match status" value="1"/>
</dbReference>
<dbReference type="EMBL" id="FOJT01000006">
    <property type="protein sequence ID" value="SFB26587.1"/>
    <property type="molecule type" value="Genomic_DNA"/>
</dbReference>
<keyword evidence="3" id="KW-1185">Reference proteome</keyword>
<protein>
    <submittedName>
        <fullName evidence="2">Glycerophosphoryl diester phosphodiesterase</fullName>
    </submittedName>
</protein>
<dbReference type="PANTHER" id="PTHR46211">
    <property type="entry name" value="GLYCEROPHOSPHORYL DIESTER PHOSPHODIESTERASE"/>
    <property type="match status" value="1"/>
</dbReference>
<proteinExistence type="predicted"/>
<dbReference type="PROSITE" id="PS51704">
    <property type="entry name" value="GP_PDE"/>
    <property type="match status" value="1"/>
</dbReference>
<dbReference type="InterPro" id="IPR030395">
    <property type="entry name" value="GP_PDE_dom"/>
</dbReference>
<dbReference type="STRING" id="498292.SAMN05660845_2289"/>
<sequence>MKKLYFLLCLITLNCFSQNFDIQGHRGCRGLLPENSIEAMKKAIDIGVTTLELDVVISADNQVLLSHEPFLSHEICFDINGNEITEANEKSFNLYKMNYDQIRNCDCGSKIHPRFLSQSKIKTYKPLLSEVIDSVENYIKNKYPNKSIFYNIETKSEIEGDDIFHPKPKEFVDLLLKIIDDKKISKRVYIQSFDVRTLQYLHKIKTKIKTVLLVENNLSVEENLKILGFKPNVYSPDYILLNKENVTFLHKKRIRVIPWTVNEISDMQKLIDLKVDGLISDYPNRYFEIINKKENPKK</sequence>
<gene>
    <name evidence="2" type="ORF">SAMN05660845_2289</name>
</gene>
<dbReference type="AlphaFoldDB" id="A0A1I0ZM73"/>
<dbReference type="InterPro" id="IPR017946">
    <property type="entry name" value="PLC-like_Pdiesterase_TIM-brl"/>
</dbReference>
<dbReference type="Proteomes" id="UP000199604">
    <property type="component" value="Unassembled WGS sequence"/>
</dbReference>
<dbReference type="Gene3D" id="3.20.20.190">
    <property type="entry name" value="Phosphatidylinositol (PI) phosphodiesterase"/>
    <property type="match status" value="1"/>
</dbReference>
<dbReference type="PANTHER" id="PTHR46211:SF14">
    <property type="entry name" value="GLYCEROPHOSPHODIESTER PHOSPHODIESTERASE"/>
    <property type="match status" value="1"/>
</dbReference>
<reference evidence="3" key="1">
    <citation type="submission" date="2016-10" db="EMBL/GenBank/DDBJ databases">
        <authorList>
            <person name="Varghese N."/>
            <person name="Submissions S."/>
        </authorList>
    </citation>
    <scope>NUCLEOTIDE SEQUENCE [LARGE SCALE GENOMIC DNA]</scope>
    <source>
        <strain evidence="3">DSM 21789</strain>
    </source>
</reference>
<evidence type="ECO:0000313" key="2">
    <source>
        <dbReference type="EMBL" id="SFB26587.1"/>
    </source>
</evidence>
<feature type="domain" description="GP-PDE" evidence="1">
    <location>
        <begin position="20"/>
        <end position="290"/>
    </location>
</feature>
<organism evidence="2 3">
    <name type="scientific">Flavobacterium swingsii</name>
    <dbReference type="NCBI Taxonomy" id="498292"/>
    <lineage>
        <taxon>Bacteria</taxon>
        <taxon>Pseudomonadati</taxon>
        <taxon>Bacteroidota</taxon>
        <taxon>Flavobacteriia</taxon>
        <taxon>Flavobacteriales</taxon>
        <taxon>Flavobacteriaceae</taxon>
        <taxon>Flavobacterium</taxon>
    </lineage>
</organism>
<evidence type="ECO:0000313" key="3">
    <source>
        <dbReference type="Proteomes" id="UP000199604"/>
    </source>
</evidence>
<dbReference type="RefSeq" id="WP_091477324.1">
    <property type="nucleotide sequence ID" value="NZ_FOJT01000006.1"/>
</dbReference>
<dbReference type="GO" id="GO:0008081">
    <property type="term" value="F:phosphoric diester hydrolase activity"/>
    <property type="evidence" value="ECO:0007669"/>
    <property type="project" value="InterPro"/>
</dbReference>
<dbReference type="SUPFAM" id="SSF51695">
    <property type="entry name" value="PLC-like phosphodiesterases"/>
    <property type="match status" value="1"/>
</dbReference>